<dbReference type="EMBL" id="LAZR01038176">
    <property type="protein sequence ID" value="KKL20238.1"/>
    <property type="molecule type" value="Genomic_DNA"/>
</dbReference>
<organism evidence="1">
    <name type="scientific">marine sediment metagenome</name>
    <dbReference type="NCBI Taxonomy" id="412755"/>
    <lineage>
        <taxon>unclassified sequences</taxon>
        <taxon>metagenomes</taxon>
        <taxon>ecological metagenomes</taxon>
    </lineage>
</organism>
<gene>
    <name evidence="1" type="ORF">LCGC14_2457470</name>
</gene>
<protein>
    <submittedName>
        <fullName evidence="1">Uncharacterized protein</fullName>
    </submittedName>
</protein>
<sequence length="138" mass="16236">MIKIFRLVIQTKKHYLEALEADIKYNEDTIKSTKIFKRTLEGLNAEVRQLKMESWPLKRDRTLLKKTRDLKLMERLEHIKESLQERNTVIDHADLDIVFKGTITADRLVEALETMLNDVQETGAFGRRVKKRLKSAVQ</sequence>
<comment type="caution">
    <text evidence="1">The sequence shown here is derived from an EMBL/GenBank/DDBJ whole genome shotgun (WGS) entry which is preliminary data.</text>
</comment>
<proteinExistence type="predicted"/>
<dbReference type="AlphaFoldDB" id="A0A0F9E868"/>
<reference evidence="1" key="1">
    <citation type="journal article" date="2015" name="Nature">
        <title>Complex archaea that bridge the gap between prokaryotes and eukaryotes.</title>
        <authorList>
            <person name="Spang A."/>
            <person name="Saw J.H."/>
            <person name="Jorgensen S.L."/>
            <person name="Zaremba-Niedzwiedzka K."/>
            <person name="Martijn J."/>
            <person name="Lind A.E."/>
            <person name="van Eijk R."/>
            <person name="Schleper C."/>
            <person name="Guy L."/>
            <person name="Ettema T.J."/>
        </authorList>
    </citation>
    <scope>NUCLEOTIDE SEQUENCE</scope>
</reference>
<evidence type="ECO:0000313" key="1">
    <source>
        <dbReference type="EMBL" id="KKL20238.1"/>
    </source>
</evidence>
<name>A0A0F9E868_9ZZZZ</name>
<accession>A0A0F9E868</accession>